<name>A0ABN3I961_9ACTN</name>
<keyword evidence="8" id="KW-1185">Reference proteome</keyword>
<evidence type="ECO:0000259" key="6">
    <source>
        <dbReference type="Pfam" id="PF03372"/>
    </source>
</evidence>
<comment type="similarity">
    <text evidence="2">Belongs to the DNA repair enzymes AP/ExoA family.</text>
</comment>
<dbReference type="NCBIfam" id="TIGR00633">
    <property type="entry name" value="xth"/>
    <property type="match status" value="1"/>
</dbReference>
<evidence type="ECO:0000256" key="3">
    <source>
        <dbReference type="ARBA" id="ARBA00022723"/>
    </source>
</evidence>
<evidence type="ECO:0000313" key="8">
    <source>
        <dbReference type="Proteomes" id="UP001501444"/>
    </source>
</evidence>
<comment type="caution">
    <text evidence="7">The sequence shown here is derived from an EMBL/GenBank/DDBJ whole genome shotgun (WGS) entry which is preliminary data.</text>
</comment>
<dbReference type="NCBIfam" id="TIGR00195">
    <property type="entry name" value="exoDNase_III"/>
    <property type="match status" value="1"/>
</dbReference>
<accession>A0ABN3I961</accession>
<evidence type="ECO:0000313" key="7">
    <source>
        <dbReference type="EMBL" id="GAA2396380.1"/>
    </source>
</evidence>
<dbReference type="InterPro" id="IPR020847">
    <property type="entry name" value="AP_endonuclease_F1_BS"/>
</dbReference>
<dbReference type="InterPro" id="IPR005135">
    <property type="entry name" value="Endo/exonuclease/phosphatase"/>
</dbReference>
<dbReference type="PANTHER" id="PTHR43250:SF2">
    <property type="entry name" value="EXODEOXYRIBONUCLEASE III"/>
    <property type="match status" value="1"/>
</dbReference>
<keyword evidence="5" id="KW-0460">Magnesium</keyword>
<dbReference type="PROSITE" id="PS00726">
    <property type="entry name" value="AP_NUCLEASE_F1_1"/>
    <property type="match status" value="1"/>
</dbReference>
<dbReference type="CDD" id="cd09086">
    <property type="entry name" value="ExoIII-like_AP-endo"/>
    <property type="match status" value="1"/>
</dbReference>
<feature type="domain" description="Endonuclease/exonuclease/phosphatase" evidence="6">
    <location>
        <begin position="4"/>
        <end position="262"/>
    </location>
</feature>
<dbReference type="PANTHER" id="PTHR43250">
    <property type="entry name" value="EXODEOXYRIBONUCLEASE III"/>
    <property type="match status" value="1"/>
</dbReference>
<organism evidence="7 8">
    <name type="scientific">Dactylosporangium salmoneum</name>
    <dbReference type="NCBI Taxonomy" id="53361"/>
    <lineage>
        <taxon>Bacteria</taxon>
        <taxon>Bacillati</taxon>
        <taxon>Actinomycetota</taxon>
        <taxon>Actinomycetes</taxon>
        <taxon>Micromonosporales</taxon>
        <taxon>Micromonosporaceae</taxon>
        <taxon>Dactylosporangium</taxon>
    </lineage>
</organism>
<dbReference type="PROSITE" id="PS51435">
    <property type="entry name" value="AP_NUCLEASE_F1_4"/>
    <property type="match status" value="1"/>
</dbReference>
<dbReference type="RefSeq" id="WP_344621001.1">
    <property type="nucleotide sequence ID" value="NZ_BAAARV010000145.1"/>
</dbReference>
<dbReference type="SUPFAM" id="SSF56219">
    <property type="entry name" value="DNase I-like"/>
    <property type="match status" value="1"/>
</dbReference>
<keyword evidence="4" id="KW-0378">Hydrolase</keyword>
<comment type="cofactor">
    <cofactor evidence="1">
        <name>Mg(2+)</name>
        <dbReference type="ChEBI" id="CHEBI:18420"/>
    </cofactor>
</comment>
<dbReference type="InterPro" id="IPR036691">
    <property type="entry name" value="Endo/exonu/phosph_ase_sf"/>
</dbReference>
<dbReference type="InterPro" id="IPR037493">
    <property type="entry name" value="ExoIII-like"/>
</dbReference>
<protein>
    <submittedName>
        <fullName evidence="7">Exodeoxyribonuclease III</fullName>
    </submittedName>
</protein>
<dbReference type="Proteomes" id="UP001501444">
    <property type="component" value="Unassembled WGS sequence"/>
</dbReference>
<dbReference type="Gene3D" id="3.60.10.10">
    <property type="entry name" value="Endonuclease/exonuclease/phosphatase"/>
    <property type="match status" value="1"/>
</dbReference>
<gene>
    <name evidence="7" type="ORF">GCM10010170_112120</name>
</gene>
<evidence type="ECO:0000256" key="2">
    <source>
        <dbReference type="ARBA" id="ARBA00007092"/>
    </source>
</evidence>
<dbReference type="EMBL" id="BAAARV010000145">
    <property type="protein sequence ID" value="GAA2396380.1"/>
    <property type="molecule type" value="Genomic_DNA"/>
</dbReference>
<dbReference type="Pfam" id="PF03372">
    <property type="entry name" value="Exo_endo_phos"/>
    <property type="match status" value="1"/>
</dbReference>
<evidence type="ECO:0000256" key="5">
    <source>
        <dbReference type="ARBA" id="ARBA00022842"/>
    </source>
</evidence>
<evidence type="ECO:0000256" key="1">
    <source>
        <dbReference type="ARBA" id="ARBA00001946"/>
    </source>
</evidence>
<keyword evidence="3" id="KW-0479">Metal-binding</keyword>
<proteinExistence type="inferred from homology"/>
<dbReference type="InterPro" id="IPR004808">
    <property type="entry name" value="AP_endonuc_1"/>
</dbReference>
<reference evidence="7 8" key="1">
    <citation type="journal article" date="2019" name="Int. J. Syst. Evol. Microbiol.">
        <title>The Global Catalogue of Microorganisms (GCM) 10K type strain sequencing project: providing services to taxonomists for standard genome sequencing and annotation.</title>
        <authorList>
            <consortium name="The Broad Institute Genomics Platform"/>
            <consortium name="The Broad Institute Genome Sequencing Center for Infectious Disease"/>
            <person name="Wu L."/>
            <person name="Ma J."/>
        </authorList>
    </citation>
    <scope>NUCLEOTIDE SEQUENCE [LARGE SCALE GENOMIC DNA]</scope>
    <source>
        <strain evidence="7 8">JCM 3272</strain>
    </source>
</reference>
<evidence type="ECO:0000256" key="4">
    <source>
        <dbReference type="ARBA" id="ARBA00022801"/>
    </source>
</evidence>
<sequence length="271" mass="29041">MRLATWNVNSVKARLPRLLPWLEQTKPDVLCVQETKVAADAFPAAEVAELGYATAHHGEGRWNGVALLSRVGLDDVRRGFDGDPGWAGEPGGDEALFDEPRREARAVSALCGGVRVWSVYVPNGRTPESAHYGYKLTWLGALRAAVAADLAAGERVAVCGDYNVAPADSDVFDPAAFAGSTHVTGPERDAVAALLATGLSDIVPKPMKGPNPFTYWDYRAGMFHQDKGMRIDLVFASPAIADAVSDAYIDREARKGKGPSDHAPVVINFDI</sequence>